<dbReference type="InterPro" id="IPR036864">
    <property type="entry name" value="Zn2-C6_fun-type_DNA-bd_sf"/>
</dbReference>
<proteinExistence type="predicted"/>
<dbReference type="InterPro" id="IPR001138">
    <property type="entry name" value="Zn2Cys6_DnaBD"/>
</dbReference>
<evidence type="ECO:0000256" key="3">
    <source>
        <dbReference type="ARBA" id="ARBA00023125"/>
    </source>
</evidence>
<dbReference type="CDD" id="cd00067">
    <property type="entry name" value="GAL4"/>
    <property type="match status" value="1"/>
</dbReference>
<accession>A0A017S7R7</accession>
<evidence type="ECO:0000256" key="5">
    <source>
        <dbReference type="ARBA" id="ARBA00023242"/>
    </source>
</evidence>
<organism evidence="7 8">
    <name type="scientific">Aspergillus ruber (strain CBS 135680)</name>
    <dbReference type="NCBI Taxonomy" id="1388766"/>
    <lineage>
        <taxon>Eukaryota</taxon>
        <taxon>Fungi</taxon>
        <taxon>Dikarya</taxon>
        <taxon>Ascomycota</taxon>
        <taxon>Pezizomycotina</taxon>
        <taxon>Eurotiomycetes</taxon>
        <taxon>Eurotiomycetidae</taxon>
        <taxon>Eurotiales</taxon>
        <taxon>Aspergillaceae</taxon>
        <taxon>Aspergillus</taxon>
        <taxon>Aspergillus subgen. Aspergillus</taxon>
    </lineage>
</organism>
<evidence type="ECO:0000256" key="2">
    <source>
        <dbReference type="ARBA" id="ARBA00023015"/>
    </source>
</evidence>
<dbReference type="HOGENOM" id="CLU_021916_2_1_1"/>
<dbReference type="GeneID" id="63697874"/>
<dbReference type="PANTHER" id="PTHR37534:SF48">
    <property type="entry name" value="FINGER DOMAIN PROTEIN, PUTATIVE-RELATED"/>
    <property type="match status" value="1"/>
</dbReference>
<dbReference type="Pfam" id="PF11951">
    <property type="entry name" value="Fungal_trans_2"/>
    <property type="match status" value="1"/>
</dbReference>
<dbReference type="GO" id="GO:0045944">
    <property type="term" value="P:positive regulation of transcription by RNA polymerase II"/>
    <property type="evidence" value="ECO:0007669"/>
    <property type="project" value="TreeGrafter"/>
</dbReference>
<dbReference type="AlphaFoldDB" id="A0A017S7R7"/>
<gene>
    <name evidence="7" type="ORF">EURHEDRAFT_415645</name>
</gene>
<comment type="subcellular location">
    <subcellularLocation>
        <location evidence="1">Nucleus</location>
    </subcellularLocation>
</comment>
<dbReference type="Proteomes" id="UP000019804">
    <property type="component" value="Unassembled WGS sequence"/>
</dbReference>
<dbReference type="GO" id="GO:0005634">
    <property type="term" value="C:nucleus"/>
    <property type="evidence" value="ECO:0007669"/>
    <property type="project" value="UniProtKB-SubCell"/>
</dbReference>
<keyword evidence="5" id="KW-0539">Nucleus</keyword>
<dbReference type="OrthoDB" id="5386330at2759"/>
<dbReference type="InterPro" id="IPR021858">
    <property type="entry name" value="Fun_TF"/>
</dbReference>
<protein>
    <submittedName>
        <fullName evidence="7">C6 zinc finger domain-containing protein</fullName>
    </submittedName>
</protein>
<evidence type="ECO:0000313" key="8">
    <source>
        <dbReference type="Proteomes" id="UP000019804"/>
    </source>
</evidence>
<evidence type="ECO:0000313" key="7">
    <source>
        <dbReference type="EMBL" id="EYE92225.1"/>
    </source>
</evidence>
<dbReference type="EMBL" id="KK088438">
    <property type="protein sequence ID" value="EYE92225.1"/>
    <property type="molecule type" value="Genomic_DNA"/>
</dbReference>
<keyword evidence="8" id="KW-1185">Reference proteome</keyword>
<dbReference type="GO" id="GO:0008270">
    <property type="term" value="F:zinc ion binding"/>
    <property type="evidence" value="ECO:0007669"/>
    <property type="project" value="InterPro"/>
</dbReference>
<keyword evidence="3" id="KW-0238">DNA-binding</keyword>
<evidence type="ECO:0000256" key="1">
    <source>
        <dbReference type="ARBA" id="ARBA00004123"/>
    </source>
</evidence>
<dbReference type="SUPFAM" id="SSF57701">
    <property type="entry name" value="Zn2/Cys6 DNA-binding domain"/>
    <property type="match status" value="1"/>
</dbReference>
<dbReference type="PANTHER" id="PTHR37534">
    <property type="entry name" value="TRANSCRIPTIONAL ACTIVATOR PROTEIN UGA3"/>
    <property type="match status" value="1"/>
</dbReference>
<dbReference type="RefSeq" id="XP_040635913.1">
    <property type="nucleotide sequence ID" value="XM_040782750.1"/>
</dbReference>
<evidence type="ECO:0000259" key="6">
    <source>
        <dbReference type="Pfam" id="PF00172"/>
    </source>
</evidence>
<dbReference type="Pfam" id="PF00172">
    <property type="entry name" value="Zn_clus"/>
    <property type="match status" value="1"/>
</dbReference>
<reference evidence="8" key="1">
    <citation type="journal article" date="2014" name="Nat. Commun.">
        <title>Genomic adaptations of the halophilic Dead Sea filamentous fungus Eurotium rubrum.</title>
        <authorList>
            <person name="Kis-Papo T."/>
            <person name="Weig A.R."/>
            <person name="Riley R."/>
            <person name="Persoh D."/>
            <person name="Salamov A."/>
            <person name="Sun H."/>
            <person name="Lipzen A."/>
            <person name="Wasser S.P."/>
            <person name="Rambold G."/>
            <person name="Grigoriev I.V."/>
            <person name="Nevo E."/>
        </authorList>
    </citation>
    <scope>NUCLEOTIDE SEQUENCE [LARGE SCALE GENOMIC DNA]</scope>
    <source>
        <strain evidence="8">CBS 135680</strain>
    </source>
</reference>
<dbReference type="GO" id="GO:0000976">
    <property type="term" value="F:transcription cis-regulatory region binding"/>
    <property type="evidence" value="ECO:0007669"/>
    <property type="project" value="TreeGrafter"/>
</dbReference>
<name>A0A017S7R7_ASPRC</name>
<evidence type="ECO:0000256" key="4">
    <source>
        <dbReference type="ARBA" id="ARBA00023163"/>
    </source>
</evidence>
<keyword evidence="4" id="KW-0804">Transcription</keyword>
<keyword evidence="2" id="KW-0805">Transcription regulation</keyword>
<dbReference type="GO" id="GO:0000981">
    <property type="term" value="F:DNA-binding transcription factor activity, RNA polymerase II-specific"/>
    <property type="evidence" value="ECO:0007669"/>
    <property type="project" value="InterPro"/>
</dbReference>
<feature type="domain" description="Zn(2)-C6 fungal-type" evidence="6">
    <location>
        <begin position="9"/>
        <end position="42"/>
    </location>
</feature>
<sequence length="488" mass="55222">MEPDRKRHCWECLRRSLVCDFTHPACERCIASGIACPGYKETQPLRLKWLQPGKVESRKARRTRKLDEKAITTTEKTTISFAKPHYELKTDVHTLFQASEYFNARIFPGILPILELGSNCGVYQISPRMFQNGMTRPDYVRLGLVCASISHRMNQTRDEPQSKSLAMTFFHYRGLIIRSLNDDIGIDHKRMSNLVVAGILTLIIVDSQQGASSFWRYHLQGAWKIIALRGGMCSFAKSTGAIPLLLLLARIAVMGNTSSPASDLALTPVHLEELGFVIEQYGNRLFAFQGLPTPLFSEIIKINYVRMRAAKSMSVVTDDLIYEAYEILHRIESFSPEQWTESKPSSKSEEWLLLGKVHRAAVALFCIHSLQSVSVLSHIPLHREICGAHGWNLYILLKQAVSSPSTKRFMLWPLVVLGVEAVNGAVALRSFVQWQLPELCRDTGMLAPLIARDILEKFWNSGETDWDSCFDRPYAFMMEPAVEVSKLS</sequence>